<accession>A0A1Y5SAC4</accession>
<dbReference type="SUPFAM" id="SSF51120">
    <property type="entry name" value="beta-Roll"/>
    <property type="match status" value="1"/>
</dbReference>
<protein>
    <submittedName>
        <fullName evidence="1">Uncharacterized protein</fullName>
    </submittedName>
</protein>
<dbReference type="EMBL" id="FWFZ01000005">
    <property type="protein sequence ID" value="SLN34997.1"/>
    <property type="molecule type" value="Genomic_DNA"/>
</dbReference>
<name>A0A1Y5SAC4_9RHOB</name>
<dbReference type="AlphaFoldDB" id="A0A1Y5SAC4"/>
<evidence type="ECO:0000313" key="1">
    <source>
        <dbReference type="EMBL" id="SLN34997.1"/>
    </source>
</evidence>
<sequence>MLDGGAGNDRISGGTGADDFLFTALSRGERDVITGFQVNVDEVLLDMSPRDISLTAKGSGTEAVIDGHIIFLQGIVPADVEDDFRFV</sequence>
<gene>
    <name evidence="1" type="ORF">ROA7023_01263</name>
</gene>
<dbReference type="Proteomes" id="UP000193900">
    <property type="component" value="Unassembled WGS sequence"/>
</dbReference>
<reference evidence="1 2" key="1">
    <citation type="submission" date="2017-03" db="EMBL/GenBank/DDBJ databases">
        <authorList>
            <person name="Afonso C.L."/>
            <person name="Miller P.J."/>
            <person name="Scott M.A."/>
            <person name="Spackman E."/>
            <person name="Goraichik I."/>
            <person name="Dimitrov K.M."/>
            <person name="Suarez D.L."/>
            <person name="Swayne D.E."/>
        </authorList>
    </citation>
    <scope>NUCLEOTIDE SEQUENCE [LARGE SCALE GENOMIC DNA]</scope>
    <source>
        <strain evidence="1 2">CECT 7023</strain>
    </source>
</reference>
<proteinExistence type="predicted"/>
<evidence type="ECO:0000313" key="2">
    <source>
        <dbReference type="Proteomes" id="UP000193900"/>
    </source>
</evidence>
<organism evidence="1 2">
    <name type="scientific">Roseisalinus antarcticus</name>
    <dbReference type="NCBI Taxonomy" id="254357"/>
    <lineage>
        <taxon>Bacteria</taxon>
        <taxon>Pseudomonadati</taxon>
        <taxon>Pseudomonadota</taxon>
        <taxon>Alphaproteobacteria</taxon>
        <taxon>Rhodobacterales</taxon>
        <taxon>Roseobacteraceae</taxon>
        <taxon>Roseisalinus</taxon>
    </lineage>
</organism>
<dbReference type="InterPro" id="IPR011049">
    <property type="entry name" value="Serralysin-like_metalloprot_C"/>
</dbReference>
<dbReference type="Gene3D" id="2.150.10.10">
    <property type="entry name" value="Serralysin-like metalloprotease, C-terminal"/>
    <property type="match status" value="1"/>
</dbReference>
<keyword evidence="2" id="KW-1185">Reference proteome</keyword>